<dbReference type="InterPro" id="IPR047124">
    <property type="entry name" value="HI_0220.2"/>
</dbReference>
<evidence type="ECO:0000313" key="2">
    <source>
        <dbReference type="EMBL" id="KRM77801.1"/>
    </source>
</evidence>
<dbReference type="AlphaFoldDB" id="A0A0R2BNI4"/>
<evidence type="ECO:0000313" key="3">
    <source>
        <dbReference type="Proteomes" id="UP000051612"/>
    </source>
</evidence>
<dbReference type="CDD" id="cd10033">
    <property type="entry name" value="UDG_like"/>
    <property type="match status" value="1"/>
</dbReference>
<sequence length="194" mass="22581">MNDMQDKIFEAIKNDPANKKYTQAGIDPLYVAPKEAKILIVGQAPGKRAQDTRLFWNDPSGDNLRAWMGVSREEFYQSKDFAILPMDFYFPGKGKSGDLPPRKDFAKKWHPLLLEQMPNIELILLVGSYATKHYLHLKSTARLTDVVRNYRAYLPEYFPLVHPSPRNKLWQSKNPWFVKEVLPELKRQVHLIID</sequence>
<organism evidence="2 3">
    <name type="scientific">Ligilactobacillus murinus DSM 20452 = NBRC 14221</name>
    <dbReference type="NCBI Taxonomy" id="1423772"/>
    <lineage>
        <taxon>Bacteria</taxon>
        <taxon>Bacillati</taxon>
        <taxon>Bacillota</taxon>
        <taxon>Bacilli</taxon>
        <taxon>Lactobacillales</taxon>
        <taxon>Lactobacillaceae</taxon>
        <taxon>Ligilactobacillus</taxon>
    </lineage>
</organism>
<dbReference type="Gene3D" id="3.40.470.10">
    <property type="entry name" value="Uracil-DNA glycosylase-like domain"/>
    <property type="match status" value="1"/>
</dbReference>
<dbReference type="SMART" id="SM00987">
    <property type="entry name" value="UreE_C"/>
    <property type="match status" value="1"/>
</dbReference>
<proteinExistence type="predicted"/>
<dbReference type="InterPro" id="IPR036895">
    <property type="entry name" value="Uracil-DNA_glycosylase-like_sf"/>
</dbReference>
<reference evidence="2 3" key="1">
    <citation type="journal article" date="2015" name="Genome Announc.">
        <title>Expanding the biotechnology potential of lactobacilli through comparative genomics of 213 strains and associated genera.</title>
        <authorList>
            <person name="Sun Z."/>
            <person name="Harris H.M."/>
            <person name="McCann A."/>
            <person name="Guo C."/>
            <person name="Argimon S."/>
            <person name="Zhang W."/>
            <person name="Yang X."/>
            <person name="Jeffery I.B."/>
            <person name="Cooney J.C."/>
            <person name="Kagawa T.F."/>
            <person name="Liu W."/>
            <person name="Song Y."/>
            <person name="Salvetti E."/>
            <person name="Wrobel A."/>
            <person name="Rasinkangas P."/>
            <person name="Parkhill J."/>
            <person name="Rea M.C."/>
            <person name="O'Sullivan O."/>
            <person name="Ritari J."/>
            <person name="Douillard F.P."/>
            <person name="Paul Ross R."/>
            <person name="Yang R."/>
            <person name="Briner A.E."/>
            <person name="Felis G.E."/>
            <person name="de Vos W.M."/>
            <person name="Barrangou R."/>
            <person name="Klaenhammer T.R."/>
            <person name="Caufield P.W."/>
            <person name="Cui Y."/>
            <person name="Zhang H."/>
            <person name="O'Toole P.W."/>
        </authorList>
    </citation>
    <scope>NUCLEOTIDE SEQUENCE [LARGE SCALE GENOMIC DNA]</scope>
    <source>
        <strain evidence="2 3">DSM 20452</strain>
    </source>
</reference>
<protein>
    <submittedName>
        <fullName evidence="2">Uracil DNA glycosylase superfamily protein</fullName>
    </submittedName>
</protein>
<accession>A0A0R2BNI4</accession>
<feature type="domain" description="Uracil-DNA glycosylase-like" evidence="1">
    <location>
        <begin position="29"/>
        <end position="186"/>
    </location>
</feature>
<dbReference type="SMART" id="SM00986">
    <property type="entry name" value="UDG"/>
    <property type="match status" value="1"/>
</dbReference>
<name>A0A0R2BNI4_9LACO</name>
<dbReference type="Pfam" id="PF03167">
    <property type="entry name" value="UDG"/>
    <property type="match status" value="1"/>
</dbReference>
<dbReference type="SUPFAM" id="SSF52141">
    <property type="entry name" value="Uracil-DNA glycosylase-like"/>
    <property type="match status" value="1"/>
</dbReference>
<dbReference type="PATRIC" id="fig|1423772.3.peg.651"/>
<dbReference type="InterPro" id="IPR005122">
    <property type="entry name" value="Uracil-DNA_glycosylase-like"/>
</dbReference>
<gene>
    <name evidence="2" type="ORF">FC48_GL000589</name>
</gene>
<dbReference type="PANTHER" id="PTHR42160:SF1">
    <property type="entry name" value="URACIL-DNA GLYCOSYLASE SUPERFAMILY PROTEIN"/>
    <property type="match status" value="1"/>
</dbReference>
<dbReference type="PANTHER" id="PTHR42160">
    <property type="entry name" value="URACIL-DNA GLYCOSYLASE SUPERFAMILY PROTEIN"/>
    <property type="match status" value="1"/>
</dbReference>
<dbReference type="EMBL" id="AYYN01000016">
    <property type="protein sequence ID" value="KRM77801.1"/>
    <property type="molecule type" value="Genomic_DNA"/>
</dbReference>
<dbReference type="Proteomes" id="UP000051612">
    <property type="component" value="Unassembled WGS sequence"/>
</dbReference>
<evidence type="ECO:0000259" key="1">
    <source>
        <dbReference type="SMART" id="SM00986"/>
    </source>
</evidence>
<comment type="caution">
    <text evidence="2">The sequence shown here is derived from an EMBL/GenBank/DDBJ whole genome shotgun (WGS) entry which is preliminary data.</text>
</comment>